<organism evidence="3 4">
    <name type="scientific">Cellulomonas gilvus (strain ATCC 13127 / NRRL B-14078)</name>
    <name type="common">Cellvibrio gilvus</name>
    <dbReference type="NCBI Taxonomy" id="593907"/>
    <lineage>
        <taxon>Bacteria</taxon>
        <taxon>Bacillati</taxon>
        <taxon>Actinomycetota</taxon>
        <taxon>Actinomycetes</taxon>
        <taxon>Micrococcales</taxon>
        <taxon>Cellulomonadaceae</taxon>
        <taxon>Cellulomonas</taxon>
    </lineage>
</organism>
<sequence length="280" mass="32114">MIPSTLSVGGSSVPDMTDTPDRPSFDGTDLRGARFTSVDLTDAVFRRVRLRGAHIRGADLENVRMEGVEMFDVTIEGDVRNLTINGVEVTGYISDELDRREPDRLLLRPTTAEGYRTAWDLLERRWAETVERARALGPERLHESVDGEWSFVETQRHLLFVTDAWVRRGILREPEPWHPLDLPWDEMPEKPGIPRDRAVRPSLDEVLVPRAERQRIVRELVAGLTDERLDEEIEPLGGDSWPPVHVFKVRECLDVLIEEEWWHRRFAERDLAVLTGAATA</sequence>
<proteinExistence type="predicted"/>
<feature type="region of interest" description="Disordered" evidence="1">
    <location>
        <begin position="1"/>
        <end position="30"/>
    </location>
</feature>
<dbReference type="Gene3D" id="2.160.20.80">
    <property type="entry name" value="E3 ubiquitin-protein ligase SopA"/>
    <property type="match status" value="1"/>
</dbReference>
<name>F8A143_CELGA</name>
<dbReference type="HOGENOM" id="CLU_100224_0_0_11"/>
<dbReference type="InterPro" id="IPR024775">
    <property type="entry name" value="DinB-like"/>
</dbReference>
<evidence type="ECO:0000259" key="2">
    <source>
        <dbReference type="Pfam" id="PF12867"/>
    </source>
</evidence>
<feature type="compositionally biased region" description="Polar residues" evidence="1">
    <location>
        <begin position="1"/>
        <end position="10"/>
    </location>
</feature>
<feature type="domain" description="DinB-like" evidence="2">
    <location>
        <begin position="122"/>
        <end position="266"/>
    </location>
</feature>
<dbReference type="KEGG" id="cga:Celgi_2301"/>
<dbReference type="InterPro" id="IPR034660">
    <property type="entry name" value="DinB/YfiT-like"/>
</dbReference>
<protein>
    <submittedName>
        <fullName evidence="3">Pentapeptide repeat protein</fullName>
    </submittedName>
</protein>
<dbReference type="EMBL" id="CP002665">
    <property type="protein sequence ID" value="AEI12801.1"/>
    <property type="molecule type" value="Genomic_DNA"/>
</dbReference>
<keyword evidence="4" id="KW-1185">Reference proteome</keyword>
<dbReference type="SUPFAM" id="SSF109854">
    <property type="entry name" value="DinB/YfiT-like putative metalloenzymes"/>
    <property type="match status" value="1"/>
</dbReference>
<accession>F8A143</accession>
<evidence type="ECO:0000313" key="4">
    <source>
        <dbReference type="Proteomes" id="UP000000485"/>
    </source>
</evidence>
<feature type="compositionally biased region" description="Basic and acidic residues" evidence="1">
    <location>
        <begin position="19"/>
        <end position="30"/>
    </location>
</feature>
<dbReference type="InterPro" id="IPR001646">
    <property type="entry name" value="5peptide_repeat"/>
</dbReference>
<evidence type="ECO:0000256" key="1">
    <source>
        <dbReference type="SAM" id="MobiDB-lite"/>
    </source>
</evidence>
<dbReference type="AlphaFoldDB" id="F8A143"/>
<dbReference type="SUPFAM" id="SSF141571">
    <property type="entry name" value="Pentapeptide repeat-like"/>
    <property type="match status" value="1"/>
</dbReference>
<gene>
    <name evidence="3" type="ordered locus">Celgi_2301</name>
</gene>
<dbReference type="Pfam" id="PF00805">
    <property type="entry name" value="Pentapeptide"/>
    <property type="match status" value="1"/>
</dbReference>
<dbReference type="Gene3D" id="1.20.120.450">
    <property type="entry name" value="dinb family like domain"/>
    <property type="match status" value="1"/>
</dbReference>
<reference evidence="4" key="1">
    <citation type="submission" date="2011-04" db="EMBL/GenBank/DDBJ databases">
        <title>Complete sequence of Cellvibrio gilvus ATCC 13127.</title>
        <authorList>
            <person name="Lucas S."/>
            <person name="Han J."/>
            <person name="Lapidus A."/>
            <person name="Cheng J.-F."/>
            <person name="Goodwin L."/>
            <person name="Pitluck S."/>
            <person name="Peters L."/>
            <person name="Munk A."/>
            <person name="Detter J.C."/>
            <person name="Han C."/>
            <person name="Tapia R."/>
            <person name="Land M."/>
            <person name="Hauser L."/>
            <person name="Kyrpides N."/>
            <person name="Ivanova N."/>
            <person name="Ovchinnikova G."/>
            <person name="Pagani I."/>
            <person name="Mead D."/>
            <person name="Brumm P."/>
            <person name="Woyke T."/>
        </authorList>
    </citation>
    <scope>NUCLEOTIDE SEQUENCE [LARGE SCALE GENOMIC DNA]</scope>
    <source>
        <strain evidence="4">ATCC 13127 / NRRL B-14078</strain>
    </source>
</reference>
<dbReference type="STRING" id="593907.Celgi_2301"/>
<dbReference type="Proteomes" id="UP000000485">
    <property type="component" value="Chromosome"/>
</dbReference>
<dbReference type="eggNOG" id="COG1357">
    <property type="taxonomic scope" value="Bacteria"/>
</dbReference>
<dbReference type="Pfam" id="PF12867">
    <property type="entry name" value="DinB_2"/>
    <property type="match status" value="1"/>
</dbReference>
<evidence type="ECO:0000313" key="3">
    <source>
        <dbReference type="EMBL" id="AEI12801.1"/>
    </source>
</evidence>